<feature type="region of interest" description="Disordered" evidence="11">
    <location>
        <begin position="497"/>
        <end position="530"/>
    </location>
</feature>
<evidence type="ECO:0000256" key="4">
    <source>
        <dbReference type="ARBA" id="ARBA00022723"/>
    </source>
</evidence>
<evidence type="ECO:0000259" key="12">
    <source>
        <dbReference type="PROSITE" id="PS00497"/>
    </source>
</evidence>
<keyword evidence="8" id="KW-0470">Melanin biosynthesis</keyword>
<name>A0A8H3J3F8_9LECA</name>
<dbReference type="AlphaFoldDB" id="A0A8H3J3F8"/>
<dbReference type="Pfam" id="PF00264">
    <property type="entry name" value="Tyrosinase"/>
    <property type="match status" value="1"/>
</dbReference>
<evidence type="ECO:0000313" key="15">
    <source>
        <dbReference type="Proteomes" id="UP000664534"/>
    </source>
</evidence>
<evidence type="ECO:0000256" key="11">
    <source>
        <dbReference type="SAM" id="MobiDB-lite"/>
    </source>
</evidence>
<dbReference type="OrthoDB" id="6132182at2759"/>
<evidence type="ECO:0000256" key="10">
    <source>
        <dbReference type="ARBA" id="ARBA00048881"/>
    </source>
</evidence>
<comment type="catalytic activity">
    <reaction evidence="9">
        <text>2 L-dopa + O2 = 2 L-dopaquinone + 2 H2O</text>
        <dbReference type="Rhea" id="RHEA:34287"/>
        <dbReference type="ChEBI" id="CHEBI:15377"/>
        <dbReference type="ChEBI" id="CHEBI:15379"/>
        <dbReference type="ChEBI" id="CHEBI:57504"/>
        <dbReference type="ChEBI" id="CHEBI:57924"/>
        <dbReference type="EC" id="1.14.18.1"/>
    </reaction>
</comment>
<dbReference type="InterPro" id="IPR002227">
    <property type="entry name" value="Tyrosinase_Cu-bd"/>
</dbReference>
<proteinExistence type="inferred from homology"/>
<comment type="caution">
    <text evidence="14">The sequence shown here is derived from an EMBL/GenBank/DDBJ whole genome shotgun (WGS) entry which is preliminary data.</text>
</comment>
<dbReference type="GO" id="GO:0004503">
    <property type="term" value="F:tyrosinase activity"/>
    <property type="evidence" value="ECO:0007669"/>
    <property type="project" value="UniProtKB-EC"/>
</dbReference>
<dbReference type="GO" id="GO:0042438">
    <property type="term" value="P:melanin biosynthetic process"/>
    <property type="evidence" value="ECO:0007669"/>
    <property type="project" value="UniProtKB-KW"/>
</dbReference>
<evidence type="ECO:0000259" key="13">
    <source>
        <dbReference type="PROSITE" id="PS00498"/>
    </source>
</evidence>
<evidence type="ECO:0000256" key="3">
    <source>
        <dbReference type="ARBA" id="ARBA00011906"/>
    </source>
</evidence>
<keyword evidence="5" id="KW-0560">Oxidoreductase</keyword>
<dbReference type="InterPro" id="IPR050316">
    <property type="entry name" value="Tyrosinase/Hemocyanin"/>
</dbReference>
<evidence type="ECO:0000313" key="14">
    <source>
        <dbReference type="EMBL" id="CAF9939973.1"/>
    </source>
</evidence>
<evidence type="ECO:0000256" key="7">
    <source>
        <dbReference type="ARBA" id="ARBA00023033"/>
    </source>
</evidence>
<comment type="cofactor">
    <cofactor evidence="1">
        <name>Cu(2+)</name>
        <dbReference type="ChEBI" id="CHEBI:29036"/>
    </cofactor>
</comment>
<dbReference type="InterPro" id="IPR041640">
    <property type="entry name" value="Tyrosinase_C"/>
</dbReference>
<comment type="catalytic activity">
    <reaction evidence="10">
        <text>L-tyrosine + O2 = L-dopaquinone + H2O</text>
        <dbReference type="Rhea" id="RHEA:18117"/>
        <dbReference type="ChEBI" id="CHEBI:15377"/>
        <dbReference type="ChEBI" id="CHEBI:15379"/>
        <dbReference type="ChEBI" id="CHEBI:57924"/>
        <dbReference type="ChEBI" id="CHEBI:58315"/>
        <dbReference type="EC" id="1.14.18.1"/>
    </reaction>
</comment>
<dbReference type="PRINTS" id="PR00092">
    <property type="entry name" value="TYROSINASE"/>
</dbReference>
<sequence length="710" mass="80790">MSGLLKTQGWFDLLDAQKNGVVIGLKGVTGVVERLDIDELLLKKPDTFNLFLLALRNLQEDTETTDPMGYFQIAGIHGLPKTLWNNVPEPRKEFHGENDEAGSGYCAHADITFPTWHRPYLAMMEQTLFVKMVEIAQNFANSEKYLKEAQSFRLPYWDYYRPRSYETVFPGITMGQERRTGAFVSMEFLDLEDVNVIDPVTGKQINSVGVEVLNSTKYSYDFGIPQIFMLEKVMTRLPPHGNVKLEHNPLRTFWFPTNDEIPESHWKSMKLDRDEFSRGHTVRHLLLGCKSPFQGTNIRMNHTLNKVRDNTVSQILNMISNDPGYDKYELFATTKCHKDQDRNGSLEGLHNSYHNNIGGSGHMGQVPVAAFDPIFWMHHANIDRYLAIWQAAHPNAWIDSDTGRLKEELKSLENDLKPFYKTANTFWTSVDAEDTQVFGYRYADVKKTAKETKELFRHRHTWSIRSQQSIPEWTMPNAPPEMEPLDLSGAQVYVNHPEYLRPTPPPKAKDRREADPTPEKSSRTKIVGGNRQASLSKRREWFVDDTVERLGLNGSFSIDYFIGLKGGAITVPPQDYSLAPTLAGSTYIFSSPREACGNCKIQQQRGHLVSDTTPITPILMDYIKIGQLTSLEPEHVKPFLTSRLKWRVQMANGETVDPRKLPGLEISVSSKVSSEPVDAEPPVIEIYPEIIADIKEMASREAGHIKQTTQ</sequence>
<dbReference type="SUPFAM" id="SSF48056">
    <property type="entry name" value="Di-copper centre-containing domain"/>
    <property type="match status" value="1"/>
</dbReference>
<evidence type="ECO:0000256" key="8">
    <source>
        <dbReference type="ARBA" id="ARBA00023101"/>
    </source>
</evidence>
<dbReference type="PANTHER" id="PTHR11474">
    <property type="entry name" value="TYROSINASE FAMILY MEMBER"/>
    <property type="match status" value="1"/>
</dbReference>
<dbReference type="PROSITE" id="PS00497">
    <property type="entry name" value="TYROSINASE_1"/>
    <property type="match status" value="1"/>
</dbReference>
<protein>
    <recommendedName>
        <fullName evidence="3">tyrosinase</fullName>
        <ecNumber evidence="3">1.14.18.1</ecNumber>
    </recommendedName>
</protein>
<dbReference type="InterPro" id="IPR008922">
    <property type="entry name" value="Di-copper_centre_dom_sf"/>
</dbReference>
<feature type="domain" description="Tyrosinase copper-binding" evidence="13">
    <location>
        <begin position="372"/>
        <end position="383"/>
    </location>
</feature>
<accession>A0A8H3J3F8</accession>
<dbReference type="PROSITE" id="PS00498">
    <property type="entry name" value="TYROSINASE_2"/>
    <property type="match status" value="1"/>
</dbReference>
<evidence type="ECO:0000256" key="9">
    <source>
        <dbReference type="ARBA" id="ARBA00048233"/>
    </source>
</evidence>
<keyword evidence="4" id="KW-0479">Metal-binding</keyword>
<evidence type="ECO:0000256" key="2">
    <source>
        <dbReference type="ARBA" id="ARBA00009928"/>
    </source>
</evidence>
<keyword evidence="6" id="KW-0186">Copper</keyword>
<dbReference type="GO" id="GO:0046872">
    <property type="term" value="F:metal ion binding"/>
    <property type="evidence" value="ECO:0007669"/>
    <property type="project" value="UniProtKB-KW"/>
</dbReference>
<dbReference type="Gene3D" id="2.60.310.20">
    <property type="match status" value="1"/>
</dbReference>
<organism evidence="14 15">
    <name type="scientific">Imshaugia aleurites</name>
    <dbReference type="NCBI Taxonomy" id="172621"/>
    <lineage>
        <taxon>Eukaryota</taxon>
        <taxon>Fungi</taxon>
        <taxon>Dikarya</taxon>
        <taxon>Ascomycota</taxon>
        <taxon>Pezizomycotina</taxon>
        <taxon>Lecanoromycetes</taxon>
        <taxon>OSLEUM clade</taxon>
        <taxon>Lecanoromycetidae</taxon>
        <taxon>Lecanorales</taxon>
        <taxon>Lecanorineae</taxon>
        <taxon>Parmeliaceae</taxon>
        <taxon>Imshaugia</taxon>
    </lineage>
</organism>
<gene>
    <name evidence="14" type="ORF">IMSHALPRED_001703</name>
</gene>
<dbReference type="Proteomes" id="UP000664534">
    <property type="component" value="Unassembled WGS sequence"/>
</dbReference>
<keyword evidence="7" id="KW-0503">Monooxygenase</keyword>
<dbReference type="Gene3D" id="1.10.1280.10">
    <property type="entry name" value="Di-copper center containing domain from catechol oxidase"/>
    <property type="match status" value="1"/>
</dbReference>
<dbReference type="Pfam" id="PF18132">
    <property type="entry name" value="Tyrosinase_C"/>
    <property type="match status" value="1"/>
</dbReference>
<evidence type="ECO:0000256" key="5">
    <source>
        <dbReference type="ARBA" id="ARBA00023002"/>
    </source>
</evidence>
<feature type="domain" description="Tyrosinase copper-binding" evidence="12">
    <location>
        <begin position="108"/>
        <end position="125"/>
    </location>
</feature>
<dbReference type="EC" id="1.14.18.1" evidence="3"/>
<evidence type="ECO:0000256" key="6">
    <source>
        <dbReference type="ARBA" id="ARBA00023008"/>
    </source>
</evidence>
<evidence type="ECO:0000256" key="1">
    <source>
        <dbReference type="ARBA" id="ARBA00001973"/>
    </source>
</evidence>
<dbReference type="PANTHER" id="PTHR11474:SF76">
    <property type="entry name" value="SHKT DOMAIN-CONTAINING PROTEIN"/>
    <property type="match status" value="1"/>
</dbReference>
<dbReference type="EMBL" id="CAJPDT010000125">
    <property type="protein sequence ID" value="CAF9939973.1"/>
    <property type="molecule type" value="Genomic_DNA"/>
</dbReference>
<keyword evidence="15" id="KW-1185">Reference proteome</keyword>
<feature type="compositionally biased region" description="Basic and acidic residues" evidence="11">
    <location>
        <begin position="507"/>
        <end position="522"/>
    </location>
</feature>
<reference evidence="14" key="1">
    <citation type="submission" date="2021-03" db="EMBL/GenBank/DDBJ databases">
        <authorList>
            <person name="Tagirdzhanova G."/>
        </authorList>
    </citation>
    <scope>NUCLEOTIDE SEQUENCE</scope>
</reference>
<comment type="similarity">
    <text evidence="2">Belongs to the tyrosinase family.</text>
</comment>